<gene>
    <name evidence="2" type="primary">ORF86831</name>
</gene>
<evidence type="ECO:0000313" key="2">
    <source>
        <dbReference type="EMBL" id="CEK73451.1"/>
    </source>
</evidence>
<name>A0A0B7A054_9EUPU</name>
<feature type="compositionally biased region" description="Basic residues" evidence="1">
    <location>
        <begin position="13"/>
        <end position="26"/>
    </location>
</feature>
<organism evidence="2">
    <name type="scientific">Arion vulgaris</name>
    <dbReference type="NCBI Taxonomy" id="1028688"/>
    <lineage>
        <taxon>Eukaryota</taxon>
        <taxon>Metazoa</taxon>
        <taxon>Spiralia</taxon>
        <taxon>Lophotrochozoa</taxon>
        <taxon>Mollusca</taxon>
        <taxon>Gastropoda</taxon>
        <taxon>Heterobranchia</taxon>
        <taxon>Euthyneura</taxon>
        <taxon>Panpulmonata</taxon>
        <taxon>Eupulmonata</taxon>
        <taxon>Stylommatophora</taxon>
        <taxon>Helicina</taxon>
        <taxon>Arionoidea</taxon>
        <taxon>Arionidae</taxon>
        <taxon>Arion</taxon>
    </lineage>
</organism>
<dbReference type="EMBL" id="HACG01026586">
    <property type="protein sequence ID" value="CEK73451.1"/>
    <property type="molecule type" value="Transcribed_RNA"/>
</dbReference>
<protein>
    <submittedName>
        <fullName evidence="2">Uncharacterized protein</fullName>
    </submittedName>
</protein>
<feature type="region of interest" description="Disordered" evidence="1">
    <location>
        <begin position="1"/>
        <end position="26"/>
    </location>
</feature>
<accession>A0A0B7A054</accession>
<sequence length="59" mass="7011">MSCSSSAMEKQKNITKGHYKAKWKKEHPKRNMDDGYYQLTKRDQSAILCIWTGHNIMRH</sequence>
<dbReference type="AlphaFoldDB" id="A0A0B7A054"/>
<reference evidence="2" key="1">
    <citation type="submission" date="2014-12" db="EMBL/GenBank/DDBJ databases">
        <title>Insight into the proteome of Arion vulgaris.</title>
        <authorList>
            <person name="Aradska J."/>
            <person name="Bulat T."/>
            <person name="Smidak R."/>
            <person name="Sarate P."/>
            <person name="Gangsoo J."/>
            <person name="Sialana F."/>
            <person name="Bilban M."/>
            <person name="Lubec G."/>
        </authorList>
    </citation>
    <scope>NUCLEOTIDE SEQUENCE</scope>
    <source>
        <tissue evidence="2">Skin</tissue>
    </source>
</reference>
<proteinExistence type="predicted"/>
<evidence type="ECO:0000256" key="1">
    <source>
        <dbReference type="SAM" id="MobiDB-lite"/>
    </source>
</evidence>